<dbReference type="InterPro" id="IPR027275">
    <property type="entry name" value="PRC-brl_dom"/>
</dbReference>
<dbReference type="Proteomes" id="UP000199648">
    <property type="component" value="Unassembled WGS sequence"/>
</dbReference>
<dbReference type="PANTHER" id="PTHR36505:SF1">
    <property type="entry name" value="BLR1072 PROTEIN"/>
    <property type="match status" value="1"/>
</dbReference>
<sequence length="267" mass="28480">MEKKHLSLITGTIMGLSVAASGSTVAAQTDTKSASQPGVQAETVQYTVYDTPMESDPQAAGESPDSLMQLQVSELKGKSVASPDGTNLGEISDIVQSAEDQSLHAVVVVGGMLGVSQNRVTYPVEELQLRNGEIVTSTQMTEEELDQRTAYNPDDYGSVRDNQRLAEVSGESPSPGAEIASFQEIDQNGDGQISREEAQAHTSIVNAWQDVDVDSDNQINEAEFSAFEAGWEAAVPDIRQETDTGMDPGMGEEPGVTGDELRPEQAE</sequence>
<name>A0A1G5Q1U5_9GAMM</name>
<evidence type="ECO:0000313" key="4">
    <source>
        <dbReference type="EMBL" id="SCZ55637.1"/>
    </source>
</evidence>
<dbReference type="GO" id="GO:0005509">
    <property type="term" value="F:calcium ion binding"/>
    <property type="evidence" value="ECO:0007669"/>
    <property type="project" value="InterPro"/>
</dbReference>
<dbReference type="InterPro" id="IPR011033">
    <property type="entry name" value="PRC_barrel-like_sf"/>
</dbReference>
<dbReference type="OrthoDB" id="5772105at2"/>
<organism evidence="4 5">
    <name type="scientific">Thiohalomonas denitrificans</name>
    <dbReference type="NCBI Taxonomy" id="415747"/>
    <lineage>
        <taxon>Bacteria</taxon>
        <taxon>Pseudomonadati</taxon>
        <taxon>Pseudomonadota</taxon>
        <taxon>Gammaproteobacteria</taxon>
        <taxon>Thiohalomonadales</taxon>
        <taxon>Thiohalomonadaceae</taxon>
        <taxon>Thiohalomonas</taxon>
    </lineage>
</organism>
<evidence type="ECO:0000256" key="1">
    <source>
        <dbReference type="SAM" id="MobiDB-lite"/>
    </source>
</evidence>
<keyword evidence="5" id="KW-1185">Reference proteome</keyword>
<dbReference type="PROSITE" id="PS50222">
    <property type="entry name" value="EF_HAND_2"/>
    <property type="match status" value="1"/>
</dbReference>
<dbReference type="InterPro" id="IPR002048">
    <property type="entry name" value="EF_hand_dom"/>
</dbReference>
<proteinExistence type="predicted"/>
<protein>
    <submittedName>
        <fullName evidence="4">Sporulation protein YlmC, PRC-barrel domain family</fullName>
    </submittedName>
</protein>
<evidence type="ECO:0000256" key="2">
    <source>
        <dbReference type="SAM" id="SignalP"/>
    </source>
</evidence>
<dbReference type="Pfam" id="PF13202">
    <property type="entry name" value="EF-hand_5"/>
    <property type="match status" value="1"/>
</dbReference>
<dbReference type="STRING" id="415747.SAMN03097708_01167"/>
<dbReference type="InterPro" id="IPR011992">
    <property type="entry name" value="EF-hand-dom_pair"/>
</dbReference>
<dbReference type="SUPFAM" id="SSF47473">
    <property type="entry name" value="EF-hand"/>
    <property type="match status" value="1"/>
</dbReference>
<feature type="region of interest" description="Disordered" evidence="1">
    <location>
        <begin position="239"/>
        <end position="267"/>
    </location>
</feature>
<dbReference type="AlphaFoldDB" id="A0A1G5Q1U5"/>
<dbReference type="RefSeq" id="WP_092993845.1">
    <property type="nucleotide sequence ID" value="NZ_FMWD01000003.1"/>
</dbReference>
<dbReference type="Gene3D" id="2.30.30.240">
    <property type="entry name" value="PRC-barrel domain"/>
    <property type="match status" value="1"/>
</dbReference>
<dbReference type="PANTHER" id="PTHR36505">
    <property type="entry name" value="BLR1072 PROTEIN"/>
    <property type="match status" value="1"/>
</dbReference>
<reference evidence="4 5" key="1">
    <citation type="submission" date="2016-10" db="EMBL/GenBank/DDBJ databases">
        <authorList>
            <person name="de Groot N.N."/>
        </authorList>
    </citation>
    <scope>NUCLEOTIDE SEQUENCE [LARGE SCALE GENOMIC DNA]</scope>
    <source>
        <strain evidence="4 5">HLD2</strain>
    </source>
</reference>
<feature type="chain" id="PRO_5011477514" evidence="2">
    <location>
        <begin position="27"/>
        <end position="267"/>
    </location>
</feature>
<dbReference type="EMBL" id="FMWD01000003">
    <property type="protein sequence ID" value="SCZ55637.1"/>
    <property type="molecule type" value="Genomic_DNA"/>
</dbReference>
<dbReference type="Pfam" id="PF05239">
    <property type="entry name" value="PRC"/>
    <property type="match status" value="1"/>
</dbReference>
<keyword evidence="2" id="KW-0732">Signal</keyword>
<evidence type="ECO:0000259" key="3">
    <source>
        <dbReference type="PROSITE" id="PS50222"/>
    </source>
</evidence>
<accession>A0A1G5Q1U5</accession>
<feature type="domain" description="EF-hand" evidence="3">
    <location>
        <begin position="182"/>
        <end position="208"/>
    </location>
</feature>
<evidence type="ECO:0000313" key="5">
    <source>
        <dbReference type="Proteomes" id="UP000199648"/>
    </source>
</evidence>
<dbReference type="Gene3D" id="1.10.238.10">
    <property type="entry name" value="EF-hand"/>
    <property type="match status" value="1"/>
</dbReference>
<gene>
    <name evidence="4" type="ORF">SAMN03097708_01167</name>
</gene>
<feature type="signal peptide" evidence="2">
    <location>
        <begin position="1"/>
        <end position="26"/>
    </location>
</feature>
<dbReference type="SUPFAM" id="SSF50346">
    <property type="entry name" value="PRC-barrel domain"/>
    <property type="match status" value="1"/>
</dbReference>